<dbReference type="NCBIfam" id="TIGR00152">
    <property type="entry name" value="dephospho-CoA kinase"/>
    <property type="match status" value="1"/>
</dbReference>
<comment type="function">
    <text evidence="3">Catalyzes the phosphorylation of the 3'-hydroxyl group of dephosphocoenzyme A to form coenzyme A.</text>
</comment>
<reference evidence="5" key="2">
    <citation type="journal article" date="2021" name="PeerJ">
        <title>Extensive microbial diversity within the chicken gut microbiome revealed by metagenomics and culture.</title>
        <authorList>
            <person name="Gilroy R."/>
            <person name="Ravi A."/>
            <person name="Getino M."/>
            <person name="Pursley I."/>
            <person name="Horton D.L."/>
            <person name="Alikhan N.F."/>
            <person name="Baker D."/>
            <person name="Gharbi K."/>
            <person name="Hall N."/>
            <person name="Watson M."/>
            <person name="Adriaenssens E.M."/>
            <person name="Foster-Nyarko E."/>
            <person name="Jarju S."/>
            <person name="Secka A."/>
            <person name="Antonio M."/>
            <person name="Oren A."/>
            <person name="Chaudhuri R.R."/>
            <person name="La Ragione R."/>
            <person name="Hildebrand F."/>
            <person name="Pallen M.J."/>
        </authorList>
    </citation>
    <scope>NUCLEOTIDE SEQUENCE</scope>
    <source>
        <strain evidence="5">ChiGjej2B2-12916</strain>
    </source>
</reference>
<keyword evidence="2 3" id="KW-0067">ATP-binding</keyword>
<keyword evidence="3 5" id="KW-0418">Kinase</keyword>
<dbReference type="InterPro" id="IPR001977">
    <property type="entry name" value="Depp_CoAkinase"/>
</dbReference>
<gene>
    <name evidence="3" type="primary">coaE</name>
    <name evidence="5" type="ORF">IAD31_00670</name>
</gene>
<proteinExistence type="inferred from homology"/>
<dbReference type="Gene3D" id="3.40.50.300">
    <property type="entry name" value="P-loop containing nucleotide triphosphate hydrolases"/>
    <property type="match status" value="1"/>
</dbReference>
<evidence type="ECO:0000313" key="6">
    <source>
        <dbReference type="Proteomes" id="UP000886879"/>
    </source>
</evidence>
<dbReference type="GO" id="GO:0004140">
    <property type="term" value="F:dephospho-CoA kinase activity"/>
    <property type="evidence" value="ECO:0007669"/>
    <property type="project" value="UniProtKB-UniRule"/>
</dbReference>
<dbReference type="SUPFAM" id="SSF52540">
    <property type="entry name" value="P-loop containing nucleoside triphosphate hydrolases"/>
    <property type="match status" value="1"/>
</dbReference>
<accession>A0A9D0YS92</accession>
<comment type="caution">
    <text evidence="5">The sequence shown here is derived from an EMBL/GenBank/DDBJ whole genome shotgun (WGS) entry which is preliminary data.</text>
</comment>
<keyword evidence="1 3" id="KW-0547">Nucleotide-binding</keyword>
<keyword evidence="3 5" id="KW-0808">Transferase</keyword>
<comment type="catalytic activity">
    <reaction evidence="3">
        <text>3'-dephospho-CoA + ATP = ADP + CoA + H(+)</text>
        <dbReference type="Rhea" id="RHEA:18245"/>
        <dbReference type="ChEBI" id="CHEBI:15378"/>
        <dbReference type="ChEBI" id="CHEBI:30616"/>
        <dbReference type="ChEBI" id="CHEBI:57287"/>
        <dbReference type="ChEBI" id="CHEBI:57328"/>
        <dbReference type="ChEBI" id="CHEBI:456216"/>
        <dbReference type="EC" id="2.7.1.24"/>
    </reaction>
</comment>
<evidence type="ECO:0000256" key="3">
    <source>
        <dbReference type="HAMAP-Rule" id="MF_00376"/>
    </source>
</evidence>
<protein>
    <recommendedName>
        <fullName evidence="3 4">Dephospho-CoA kinase</fullName>
        <ecNumber evidence="3 4">2.7.1.24</ecNumber>
    </recommendedName>
    <alternativeName>
        <fullName evidence="3">Dephosphocoenzyme A kinase</fullName>
    </alternativeName>
</protein>
<dbReference type="EMBL" id="DVFO01000004">
    <property type="protein sequence ID" value="HIQ60105.1"/>
    <property type="molecule type" value="Genomic_DNA"/>
</dbReference>
<organism evidence="5 6">
    <name type="scientific">Candidatus Enterenecus faecium</name>
    <dbReference type="NCBI Taxonomy" id="2840780"/>
    <lineage>
        <taxon>Bacteria</taxon>
        <taxon>Bacillati</taxon>
        <taxon>Bacillota</taxon>
        <taxon>Clostridia</taxon>
        <taxon>Eubacteriales</taxon>
        <taxon>Candidatus Enterenecus</taxon>
    </lineage>
</organism>
<dbReference type="CDD" id="cd02022">
    <property type="entry name" value="DPCK"/>
    <property type="match status" value="1"/>
</dbReference>
<dbReference type="GO" id="GO:0005524">
    <property type="term" value="F:ATP binding"/>
    <property type="evidence" value="ECO:0007669"/>
    <property type="project" value="UniProtKB-UniRule"/>
</dbReference>
<dbReference type="PANTHER" id="PTHR10695">
    <property type="entry name" value="DEPHOSPHO-COA KINASE-RELATED"/>
    <property type="match status" value="1"/>
</dbReference>
<name>A0A9D0YS92_9FIRM</name>
<feature type="binding site" evidence="3">
    <location>
        <begin position="13"/>
        <end position="18"/>
    </location>
    <ligand>
        <name>ATP</name>
        <dbReference type="ChEBI" id="CHEBI:30616"/>
    </ligand>
</feature>
<evidence type="ECO:0000313" key="5">
    <source>
        <dbReference type="EMBL" id="HIQ60105.1"/>
    </source>
</evidence>
<dbReference type="AlphaFoldDB" id="A0A9D0YS92"/>
<dbReference type="GO" id="GO:0015937">
    <property type="term" value="P:coenzyme A biosynthetic process"/>
    <property type="evidence" value="ECO:0007669"/>
    <property type="project" value="UniProtKB-UniRule"/>
</dbReference>
<comment type="subcellular location">
    <subcellularLocation>
        <location evidence="3">Cytoplasm</location>
    </subcellularLocation>
</comment>
<dbReference type="EC" id="2.7.1.24" evidence="3 4"/>
<evidence type="ECO:0000256" key="1">
    <source>
        <dbReference type="ARBA" id="ARBA00022741"/>
    </source>
</evidence>
<keyword evidence="3" id="KW-0173">Coenzyme A biosynthesis</keyword>
<comment type="pathway">
    <text evidence="3">Cofactor biosynthesis; coenzyme A biosynthesis; CoA from (R)-pantothenate: step 5/5.</text>
</comment>
<dbReference type="Proteomes" id="UP000886879">
    <property type="component" value="Unassembled WGS sequence"/>
</dbReference>
<dbReference type="PANTHER" id="PTHR10695:SF46">
    <property type="entry name" value="BIFUNCTIONAL COENZYME A SYNTHASE-RELATED"/>
    <property type="match status" value="1"/>
</dbReference>
<comment type="similarity">
    <text evidence="3">Belongs to the CoaE family.</text>
</comment>
<reference evidence="5" key="1">
    <citation type="submission" date="2020-10" db="EMBL/GenBank/DDBJ databases">
        <authorList>
            <person name="Gilroy R."/>
        </authorList>
    </citation>
    <scope>NUCLEOTIDE SEQUENCE</scope>
    <source>
        <strain evidence="5">ChiGjej2B2-12916</strain>
    </source>
</reference>
<dbReference type="GO" id="GO:0005737">
    <property type="term" value="C:cytoplasm"/>
    <property type="evidence" value="ECO:0007669"/>
    <property type="project" value="UniProtKB-SubCell"/>
</dbReference>
<dbReference type="InterPro" id="IPR027417">
    <property type="entry name" value="P-loop_NTPase"/>
</dbReference>
<dbReference type="HAMAP" id="MF_00376">
    <property type="entry name" value="Dephospho_CoA_kinase"/>
    <property type="match status" value="1"/>
</dbReference>
<dbReference type="PROSITE" id="PS51219">
    <property type="entry name" value="DPCK"/>
    <property type="match status" value="1"/>
</dbReference>
<sequence>MSFTIIGLTGPTGAGKTTVLHVLEGMGAAVLDADAIYHDLTVSSQPMRQELQERFGLDIYDDQGGLLRKQLGTKVFGDAQALEDLNAITHRYIQLEIQRRLDQAQAEGKQVAVVDAIALIESGVADICHITVAVVAKAETRIGRIMARDGIDEAYARKRVEAQKPAEFFETHCQYTLHNDGDDPGQLEQQATALFAHILHR</sequence>
<evidence type="ECO:0000256" key="4">
    <source>
        <dbReference type="NCBIfam" id="TIGR00152"/>
    </source>
</evidence>
<keyword evidence="3" id="KW-0963">Cytoplasm</keyword>
<dbReference type="Pfam" id="PF01121">
    <property type="entry name" value="CoaE"/>
    <property type="match status" value="1"/>
</dbReference>
<evidence type="ECO:0000256" key="2">
    <source>
        <dbReference type="ARBA" id="ARBA00022840"/>
    </source>
</evidence>